<dbReference type="InterPro" id="IPR011990">
    <property type="entry name" value="TPR-like_helical_dom_sf"/>
</dbReference>
<evidence type="ECO:0008006" key="6">
    <source>
        <dbReference type="Google" id="ProtNLM"/>
    </source>
</evidence>
<feature type="repeat" description="PPR" evidence="3">
    <location>
        <begin position="113"/>
        <end position="147"/>
    </location>
</feature>
<dbReference type="Pfam" id="PF12854">
    <property type="entry name" value="PPR_1"/>
    <property type="match status" value="3"/>
</dbReference>
<dbReference type="Proteomes" id="UP000886595">
    <property type="component" value="Unassembled WGS sequence"/>
</dbReference>
<name>A0A8X7TTN0_BRACI</name>
<dbReference type="AlphaFoldDB" id="A0A8X7TTN0"/>
<sequence>MPERPNESVTDLQLDEKEETFKHTLSTYRSVIEKLGLYGKFEAMEQVLVDLRQNDGFYECEPTVFSYNAIMSVLVDAGYFDQAHKDEVVLQDARPHAALRLLDNMSSQGCEMNAVACCTVVGGFYEEGFKVEAFELFGKMLASGVSLCVSAFNRLMHVLCKKGDVEECEKLLEKVIKRGVLPNLFTYNFFILGLCQKGELDAAVRMVACLVEQGPKPDVVTYNNLICGLCKSSKFQEAEFYLGKCAERILGNAVFNGIVPDEFTYRSLIEGLCHEGETNRALALFNEALGKGIKPNVILYNTLIKGLSKHGLILEAAQLATEMTEKGFDS</sequence>
<evidence type="ECO:0000256" key="1">
    <source>
        <dbReference type="ARBA" id="ARBA00007626"/>
    </source>
</evidence>
<keyword evidence="5" id="KW-1185">Reference proteome</keyword>
<accession>A0A8X7TTN0</accession>
<dbReference type="NCBIfam" id="TIGR00756">
    <property type="entry name" value="PPR"/>
    <property type="match status" value="4"/>
</dbReference>
<dbReference type="Pfam" id="PF01535">
    <property type="entry name" value="PPR"/>
    <property type="match status" value="1"/>
</dbReference>
<dbReference type="GO" id="GO:0003729">
    <property type="term" value="F:mRNA binding"/>
    <property type="evidence" value="ECO:0007669"/>
    <property type="project" value="TreeGrafter"/>
</dbReference>
<evidence type="ECO:0000256" key="3">
    <source>
        <dbReference type="PROSITE-ProRule" id="PRU00708"/>
    </source>
</evidence>
<dbReference type="Pfam" id="PF13041">
    <property type="entry name" value="PPR_2"/>
    <property type="match status" value="1"/>
</dbReference>
<dbReference type="Gene3D" id="1.25.40.10">
    <property type="entry name" value="Tetratricopeptide repeat domain"/>
    <property type="match status" value="3"/>
</dbReference>
<dbReference type="PANTHER" id="PTHR47938">
    <property type="entry name" value="RESPIRATORY COMPLEX I CHAPERONE (CIA84), PUTATIVE (AFU_ORTHOLOGUE AFUA_2G06020)-RELATED"/>
    <property type="match status" value="1"/>
</dbReference>
<gene>
    <name evidence="4" type="ORF">Bca52824_084356</name>
</gene>
<dbReference type="PROSITE" id="PS51375">
    <property type="entry name" value="PPR"/>
    <property type="match status" value="6"/>
</dbReference>
<feature type="repeat" description="PPR" evidence="3">
    <location>
        <begin position="148"/>
        <end position="182"/>
    </location>
</feature>
<proteinExistence type="inferred from homology"/>
<protein>
    <recommendedName>
        <fullName evidence="6">Pentatricopeptide repeat-containing protein</fullName>
    </recommendedName>
</protein>
<dbReference type="OrthoDB" id="185373at2759"/>
<comment type="similarity">
    <text evidence="1">Belongs to the PPR family. P subfamily.</text>
</comment>
<evidence type="ECO:0000256" key="2">
    <source>
        <dbReference type="ARBA" id="ARBA00022737"/>
    </source>
</evidence>
<reference evidence="4 5" key="1">
    <citation type="submission" date="2020-02" db="EMBL/GenBank/DDBJ databases">
        <authorList>
            <person name="Ma Q."/>
            <person name="Huang Y."/>
            <person name="Song X."/>
            <person name="Pei D."/>
        </authorList>
    </citation>
    <scope>NUCLEOTIDE SEQUENCE [LARGE SCALE GENOMIC DNA]</scope>
    <source>
        <strain evidence="4">Sxm20200214</strain>
        <tissue evidence="4">Leaf</tissue>
    </source>
</reference>
<evidence type="ECO:0000313" key="4">
    <source>
        <dbReference type="EMBL" id="KAG2254220.1"/>
    </source>
</evidence>
<dbReference type="SUPFAM" id="SSF81901">
    <property type="entry name" value="HCP-like"/>
    <property type="match status" value="1"/>
</dbReference>
<dbReference type="PANTHER" id="PTHR47938:SF35">
    <property type="entry name" value="PENTATRICOPEPTIDE REPEAT-CONTAINING PROTEIN 4, MITOCHONDRIAL-RELATED"/>
    <property type="match status" value="1"/>
</dbReference>
<keyword evidence="2" id="KW-0677">Repeat</keyword>
<dbReference type="InterPro" id="IPR002885">
    <property type="entry name" value="PPR_rpt"/>
</dbReference>
<feature type="repeat" description="PPR" evidence="3">
    <location>
        <begin position="183"/>
        <end position="217"/>
    </location>
</feature>
<feature type="repeat" description="PPR" evidence="3">
    <location>
        <begin position="261"/>
        <end position="295"/>
    </location>
</feature>
<comment type="caution">
    <text evidence="4">The sequence shown here is derived from an EMBL/GenBank/DDBJ whole genome shotgun (WGS) entry which is preliminary data.</text>
</comment>
<organism evidence="4 5">
    <name type="scientific">Brassica carinata</name>
    <name type="common">Ethiopian mustard</name>
    <name type="synonym">Abyssinian cabbage</name>
    <dbReference type="NCBI Taxonomy" id="52824"/>
    <lineage>
        <taxon>Eukaryota</taxon>
        <taxon>Viridiplantae</taxon>
        <taxon>Streptophyta</taxon>
        <taxon>Embryophyta</taxon>
        <taxon>Tracheophyta</taxon>
        <taxon>Spermatophyta</taxon>
        <taxon>Magnoliopsida</taxon>
        <taxon>eudicotyledons</taxon>
        <taxon>Gunneridae</taxon>
        <taxon>Pentapetalae</taxon>
        <taxon>rosids</taxon>
        <taxon>malvids</taxon>
        <taxon>Brassicales</taxon>
        <taxon>Brassicaceae</taxon>
        <taxon>Brassiceae</taxon>
        <taxon>Brassica</taxon>
    </lineage>
</organism>
<dbReference type="EMBL" id="JAAMPC010000016">
    <property type="protein sequence ID" value="KAG2254220.1"/>
    <property type="molecule type" value="Genomic_DNA"/>
</dbReference>
<feature type="repeat" description="PPR" evidence="3">
    <location>
        <begin position="296"/>
        <end position="330"/>
    </location>
</feature>
<feature type="repeat" description="PPR" evidence="3">
    <location>
        <begin position="218"/>
        <end position="248"/>
    </location>
</feature>
<evidence type="ECO:0000313" key="5">
    <source>
        <dbReference type="Proteomes" id="UP000886595"/>
    </source>
</evidence>
<dbReference type="Pfam" id="PF13812">
    <property type="entry name" value="PPR_3"/>
    <property type="match status" value="1"/>
</dbReference>